<sequence length="224" mass="24975">MESEIITTPATIEQLTAAYKAAKAACDQPGKVYHAANALKPRTHGKKDLVAIAEKAFDEVREIAHQAYCKLADAIEATHVSKNAERYEGRMSSESWSHVVLEAIKDSANKALHTTDVSFGFECVLRLVIDTEQDGTVKTIYVRSANDRYTEYVSIRASHYNGVDDEPITFKISTMGTNYHTEEDFAYHVSALRIAQQLHRELNAAAWKQRSWKSRNAAVEAAIA</sequence>
<proteinExistence type="predicted"/>
<organism evidence="1">
    <name type="scientific">uncultured Caudovirales phage</name>
    <dbReference type="NCBI Taxonomy" id="2100421"/>
    <lineage>
        <taxon>Viruses</taxon>
        <taxon>Duplodnaviria</taxon>
        <taxon>Heunggongvirae</taxon>
        <taxon>Uroviricota</taxon>
        <taxon>Caudoviricetes</taxon>
        <taxon>Peduoviridae</taxon>
        <taxon>Maltschvirus</taxon>
        <taxon>Maltschvirus maltsch</taxon>
    </lineage>
</organism>
<evidence type="ECO:0000313" key="1">
    <source>
        <dbReference type="EMBL" id="CAB5218016.1"/>
    </source>
</evidence>
<accession>A0A6J7WJX8</accession>
<dbReference type="EMBL" id="LR798249">
    <property type="protein sequence ID" value="CAB5218016.1"/>
    <property type="molecule type" value="Genomic_DNA"/>
</dbReference>
<gene>
    <name evidence="1" type="ORF">UFOVP201_43</name>
</gene>
<reference evidence="1" key="1">
    <citation type="submission" date="2020-05" db="EMBL/GenBank/DDBJ databases">
        <authorList>
            <person name="Chiriac C."/>
            <person name="Salcher M."/>
            <person name="Ghai R."/>
            <person name="Kavagutti S V."/>
        </authorList>
    </citation>
    <scope>NUCLEOTIDE SEQUENCE</scope>
</reference>
<name>A0A6J7WJX8_9CAUD</name>
<protein>
    <submittedName>
        <fullName evidence="1">Uncharacterized protein</fullName>
    </submittedName>
</protein>